<feature type="domain" description="EGF-like" evidence="7">
    <location>
        <begin position="186"/>
        <end position="222"/>
    </location>
</feature>
<dbReference type="PANTHER" id="PTHR24050:SF28">
    <property type="entry name" value="UROMODULIN-LIKE"/>
    <property type="match status" value="1"/>
</dbReference>
<dbReference type="InterPro" id="IPR018097">
    <property type="entry name" value="EGF_Ca-bd_CS"/>
</dbReference>
<dbReference type="InterPro" id="IPR024731">
    <property type="entry name" value="NELL2-like_EGF"/>
</dbReference>
<feature type="chain" id="PRO_5046218439" description="EGF-like domain-containing protein" evidence="6">
    <location>
        <begin position="17"/>
        <end position="388"/>
    </location>
</feature>
<dbReference type="SMART" id="SM00181">
    <property type="entry name" value="EGF"/>
    <property type="match status" value="3"/>
</dbReference>
<dbReference type="PROSITE" id="PS01187">
    <property type="entry name" value="EGF_CA"/>
    <property type="match status" value="1"/>
</dbReference>
<feature type="domain" description="EGF-like" evidence="7">
    <location>
        <begin position="145"/>
        <end position="185"/>
    </location>
</feature>
<evidence type="ECO:0000256" key="1">
    <source>
        <dbReference type="ARBA" id="ARBA00022536"/>
    </source>
</evidence>
<dbReference type="InterPro" id="IPR000742">
    <property type="entry name" value="EGF"/>
</dbReference>
<evidence type="ECO:0000256" key="6">
    <source>
        <dbReference type="SAM" id="SignalP"/>
    </source>
</evidence>
<accession>A0ABN8LY68</accession>
<dbReference type="PROSITE" id="PS00022">
    <property type="entry name" value="EGF_1"/>
    <property type="match status" value="1"/>
</dbReference>
<reference evidence="8 9" key="1">
    <citation type="submission" date="2022-05" db="EMBL/GenBank/DDBJ databases">
        <authorList>
            <consortium name="Genoscope - CEA"/>
            <person name="William W."/>
        </authorList>
    </citation>
    <scope>NUCLEOTIDE SEQUENCE [LARGE SCALE GENOMIC DNA]</scope>
</reference>
<feature type="signal peptide" evidence="6">
    <location>
        <begin position="1"/>
        <end position="16"/>
    </location>
</feature>
<dbReference type="CDD" id="cd00054">
    <property type="entry name" value="EGF_CA"/>
    <property type="match status" value="2"/>
</dbReference>
<dbReference type="InterPro" id="IPR001881">
    <property type="entry name" value="EGF-like_Ca-bd_dom"/>
</dbReference>
<evidence type="ECO:0000256" key="5">
    <source>
        <dbReference type="PROSITE-ProRule" id="PRU00076"/>
    </source>
</evidence>
<evidence type="ECO:0000256" key="3">
    <source>
        <dbReference type="ARBA" id="ARBA00022737"/>
    </source>
</evidence>
<dbReference type="SUPFAM" id="SSF57196">
    <property type="entry name" value="EGF/Laminin"/>
    <property type="match status" value="3"/>
</dbReference>
<dbReference type="Gene3D" id="2.10.25.10">
    <property type="entry name" value="Laminin"/>
    <property type="match status" value="3"/>
</dbReference>
<evidence type="ECO:0000259" key="7">
    <source>
        <dbReference type="PROSITE" id="PS50026"/>
    </source>
</evidence>
<dbReference type="PROSITE" id="PS50026">
    <property type="entry name" value="EGF_3"/>
    <property type="match status" value="3"/>
</dbReference>
<dbReference type="PROSITE" id="PS00010">
    <property type="entry name" value="ASX_HYDROXYL"/>
    <property type="match status" value="1"/>
</dbReference>
<evidence type="ECO:0000313" key="8">
    <source>
        <dbReference type="EMBL" id="CAH3020148.1"/>
    </source>
</evidence>
<dbReference type="EMBL" id="CALNXI010000138">
    <property type="protein sequence ID" value="CAH3020148.1"/>
    <property type="molecule type" value="Genomic_DNA"/>
</dbReference>
<keyword evidence="9" id="KW-1185">Reference proteome</keyword>
<dbReference type="InterPro" id="IPR000152">
    <property type="entry name" value="EGF-type_Asp/Asn_hydroxyl_site"/>
</dbReference>
<feature type="disulfide bond" evidence="5">
    <location>
        <begin position="133"/>
        <end position="142"/>
    </location>
</feature>
<dbReference type="Proteomes" id="UP001159427">
    <property type="component" value="Unassembled WGS sequence"/>
</dbReference>
<keyword evidence="2 6" id="KW-0732">Signal</keyword>
<name>A0ABN8LY68_9CNID</name>
<keyword evidence="1 5" id="KW-0245">EGF-like domain</keyword>
<protein>
    <recommendedName>
        <fullName evidence="7">EGF-like domain-containing protein</fullName>
    </recommendedName>
</protein>
<evidence type="ECO:0000313" key="9">
    <source>
        <dbReference type="Proteomes" id="UP001159427"/>
    </source>
</evidence>
<dbReference type="PANTHER" id="PTHR24050">
    <property type="entry name" value="PA14 DOMAIN-CONTAINING PROTEIN"/>
    <property type="match status" value="1"/>
</dbReference>
<evidence type="ECO:0000256" key="4">
    <source>
        <dbReference type="ARBA" id="ARBA00023157"/>
    </source>
</evidence>
<comment type="caution">
    <text evidence="8">The sequence shown here is derived from an EMBL/GenBank/DDBJ whole genome shotgun (WGS) entry which is preliminary data.</text>
</comment>
<feature type="disulfide bond" evidence="5">
    <location>
        <begin position="114"/>
        <end position="131"/>
    </location>
</feature>
<dbReference type="PROSITE" id="PS01186">
    <property type="entry name" value="EGF_2"/>
    <property type="match status" value="3"/>
</dbReference>
<dbReference type="SMART" id="SM00179">
    <property type="entry name" value="EGF_CA"/>
    <property type="match status" value="3"/>
</dbReference>
<proteinExistence type="predicted"/>
<dbReference type="Pfam" id="PF12947">
    <property type="entry name" value="EGF_3"/>
    <property type="match status" value="2"/>
</dbReference>
<sequence length="388" mass="43552">MIWSLFVCYFVTTIVAIEENSRSANFIIRQNKRLASQAVLKIHPSSLVSCNLACLRHSWCTSTNFKESFGENSKGSCELNKHELSTKQHDAKLTDQPGNTFAMILEVACRSYPCKNNGTCQSGFTEKGYRCLCPAGWMGTNCEDDIDECDENIHQCNKNAACNNTKGSYSCTCNTGFHGDGYNCTDKCQEIRCGTNATCTNTKVSLRCTCNTGFYGDGYNCTECYTIFDFEDHDLSNWTLTGFAFNNQPTYGDIPSAQRGGHFSNHKGDWWIGTFENRPSPSHPFRYQYDNPQGSMTSPGFSITGKFLRFLIGGGCNLSFQDLRAELIIERQVVLVQTAKRCAEDMTEKSWDVTSYVGKHAQLRLIDYSSAAWGHLNFDHFQACHKLI</sequence>
<organism evidence="8 9">
    <name type="scientific">Porites evermanni</name>
    <dbReference type="NCBI Taxonomy" id="104178"/>
    <lineage>
        <taxon>Eukaryota</taxon>
        <taxon>Metazoa</taxon>
        <taxon>Cnidaria</taxon>
        <taxon>Anthozoa</taxon>
        <taxon>Hexacorallia</taxon>
        <taxon>Scleractinia</taxon>
        <taxon>Fungiina</taxon>
        <taxon>Poritidae</taxon>
        <taxon>Porites</taxon>
    </lineage>
</organism>
<gene>
    <name evidence="8" type="ORF">PEVE_00005895</name>
</gene>
<dbReference type="InterPro" id="IPR052235">
    <property type="entry name" value="Nephronectin_domain"/>
</dbReference>
<keyword evidence="4 5" id="KW-1015">Disulfide bond</keyword>
<evidence type="ECO:0000256" key="2">
    <source>
        <dbReference type="ARBA" id="ARBA00022729"/>
    </source>
</evidence>
<dbReference type="Pfam" id="PF00008">
    <property type="entry name" value="EGF"/>
    <property type="match status" value="1"/>
</dbReference>
<keyword evidence="3" id="KW-0677">Repeat</keyword>
<feature type="domain" description="EGF-like" evidence="7">
    <location>
        <begin position="105"/>
        <end position="143"/>
    </location>
</feature>
<comment type="caution">
    <text evidence="5">Lacks conserved residue(s) required for the propagation of feature annotation.</text>
</comment>